<organism evidence="13">
    <name type="scientific">Octopus bimaculoides</name>
    <name type="common">California two-spotted octopus</name>
    <dbReference type="NCBI Taxonomy" id="37653"/>
    <lineage>
        <taxon>Eukaryota</taxon>
        <taxon>Metazoa</taxon>
        <taxon>Spiralia</taxon>
        <taxon>Lophotrochozoa</taxon>
        <taxon>Mollusca</taxon>
        <taxon>Cephalopoda</taxon>
        <taxon>Coleoidea</taxon>
        <taxon>Octopodiformes</taxon>
        <taxon>Octopoda</taxon>
        <taxon>Incirrata</taxon>
        <taxon>Octopodidae</taxon>
        <taxon>Octopus</taxon>
    </lineage>
</organism>
<dbReference type="GO" id="GO:0004322">
    <property type="term" value="F:ferroxidase activity"/>
    <property type="evidence" value="ECO:0007669"/>
    <property type="project" value="UniProtKB-EC"/>
</dbReference>
<keyword evidence="6" id="KW-0410">Iron transport</keyword>
<dbReference type="PANTHER" id="PTHR16821">
    <property type="entry name" value="FRATAXIN"/>
    <property type="match status" value="1"/>
</dbReference>
<dbReference type="NCBIfam" id="TIGR03422">
    <property type="entry name" value="mito_frataxin"/>
    <property type="match status" value="1"/>
</dbReference>
<dbReference type="Gene3D" id="3.30.920.10">
    <property type="entry name" value="Frataxin/CyaY"/>
    <property type="match status" value="1"/>
</dbReference>
<keyword evidence="11" id="KW-0496">Mitochondrion</keyword>
<dbReference type="AlphaFoldDB" id="A0A0L8GBR2"/>
<dbReference type="EC" id="1.16.3.1" evidence="3"/>
<keyword evidence="7" id="KW-0809">Transit peptide</keyword>
<dbReference type="GO" id="GO:0006879">
    <property type="term" value="P:intracellular iron ion homeostasis"/>
    <property type="evidence" value="ECO:0007669"/>
    <property type="project" value="UniProtKB-KW"/>
</dbReference>
<evidence type="ECO:0000256" key="4">
    <source>
        <dbReference type="ARBA" id="ARBA00022434"/>
    </source>
</evidence>
<dbReference type="OMA" id="NYGTYVI"/>
<evidence type="ECO:0000256" key="2">
    <source>
        <dbReference type="ARBA" id="ARBA00008183"/>
    </source>
</evidence>
<dbReference type="InterPro" id="IPR002908">
    <property type="entry name" value="Frataxin/CyaY"/>
</dbReference>
<evidence type="ECO:0000256" key="12">
    <source>
        <dbReference type="ARBA" id="ARBA00047990"/>
    </source>
</evidence>
<dbReference type="GO" id="GO:0051537">
    <property type="term" value="F:2 iron, 2 sulfur cluster binding"/>
    <property type="evidence" value="ECO:0007669"/>
    <property type="project" value="TreeGrafter"/>
</dbReference>
<proteinExistence type="inferred from homology"/>
<evidence type="ECO:0000313" key="13">
    <source>
        <dbReference type="EMBL" id="KOF74363.1"/>
    </source>
</evidence>
<dbReference type="GO" id="GO:0008198">
    <property type="term" value="F:ferrous iron binding"/>
    <property type="evidence" value="ECO:0007669"/>
    <property type="project" value="TreeGrafter"/>
</dbReference>
<dbReference type="PANTHER" id="PTHR16821:SF2">
    <property type="entry name" value="FRATAXIN, MITOCHONDRIAL"/>
    <property type="match status" value="1"/>
</dbReference>
<dbReference type="OrthoDB" id="1897642at2759"/>
<evidence type="ECO:0000256" key="8">
    <source>
        <dbReference type="ARBA" id="ARBA00023002"/>
    </source>
</evidence>
<keyword evidence="9" id="KW-0408">Iron</keyword>
<evidence type="ECO:0000256" key="7">
    <source>
        <dbReference type="ARBA" id="ARBA00022946"/>
    </source>
</evidence>
<evidence type="ECO:0000256" key="1">
    <source>
        <dbReference type="ARBA" id="ARBA00004173"/>
    </source>
</evidence>
<keyword evidence="4" id="KW-0409">Iron storage</keyword>
<dbReference type="PROSITE" id="PS50810">
    <property type="entry name" value="FRATAXIN_2"/>
    <property type="match status" value="1"/>
</dbReference>
<dbReference type="GO" id="GO:0016226">
    <property type="term" value="P:iron-sulfur cluster assembly"/>
    <property type="evidence" value="ECO:0007669"/>
    <property type="project" value="InterPro"/>
</dbReference>
<evidence type="ECO:0000256" key="5">
    <source>
        <dbReference type="ARBA" id="ARBA00022448"/>
    </source>
</evidence>
<accession>A0A0L8GBR2</accession>
<keyword evidence="5" id="KW-0813">Transport</keyword>
<dbReference type="GO" id="GO:0005739">
    <property type="term" value="C:mitochondrion"/>
    <property type="evidence" value="ECO:0007669"/>
    <property type="project" value="UniProtKB-SubCell"/>
</dbReference>
<dbReference type="EMBL" id="KQ422726">
    <property type="protein sequence ID" value="KOF74363.1"/>
    <property type="molecule type" value="Genomic_DNA"/>
</dbReference>
<name>A0A0L8GBR2_OCTBM</name>
<evidence type="ECO:0000256" key="10">
    <source>
        <dbReference type="ARBA" id="ARBA00023065"/>
    </source>
</evidence>
<dbReference type="InterPro" id="IPR017789">
    <property type="entry name" value="Frataxin"/>
</dbReference>
<dbReference type="PROSITE" id="PS01344">
    <property type="entry name" value="FRATAXIN_1"/>
    <property type="match status" value="1"/>
</dbReference>
<comment type="similarity">
    <text evidence="2">Belongs to the frataxin family.</text>
</comment>
<dbReference type="GO" id="GO:0034986">
    <property type="term" value="F:iron chaperone activity"/>
    <property type="evidence" value="ECO:0007669"/>
    <property type="project" value="TreeGrafter"/>
</dbReference>
<dbReference type="SUPFAM" id="SSF55387">
    <property type="entry name" value="Frataxin/Nqo15-like"/>
    <property type="match status" value="1"/>
</dbReference>
<dbReference type="PRINTS" id="PR00904">
    <property type="entry name" value="FRATAXIN"/>
</dbReference>
<evidence type="ECO:0000256" key="3">
    <source>
        <dbReference type="ARBA" id="ARBA00013107"/>
    </source>
</evidence>
<sequence>MSMLSRRLSMKLFRHLRRNNFVFTYRVITQPNIKVYGLTSKDLEFSTPTNSLQYYCTDVKNGLNANEYDRIAEETLESLLELIESFEDIENCPEGFDVSYSNGVLSIYLADNGTYVLNKQSPNQQIWLSSPISGPKRYDFIGNKWIYKRDGTSLHNLLQKEMTVILKTDISFMDCAFY</sequence>
<evidence type="ECO:0000256" key="11">
    <source>
        <dbReference type="ARBA" id="ARBA00023128"/>
    </source>
</evidence>
<comment type="subcellular location">
    <subcellularLocation>
        <location evidence="1">Mitochondrion</location>
    </subcellularLocation>
</comment>
<dbReference type="InterPro" id="IPR020895">
    <property type="entry name" value="Frataxin_CS"/>
</dbReference>
<evidence type="ECO:0000256" key="6">
    <source>
        <dbReference type="ARBA" id="ARBA00022496"/>
    </source>
</evidence>
<comment type="catalytic activity">
    <reaction evidence="12">
        <text>4 Fe(2+) + O2 + 4 H(+) = 4 Fe(3+) + 2 H2O</text>
        <dbReference type="Rhea" id="RHEA:11148"/>
        <dbReference type="ChEBI" id="CHEBI:15377"/>
        <dbReference type="ChEBI" id="CHEBI:15378"/>
        <dbReference type="ChEBI" id="CHEBI:15379"/>
        <dbReference type="ChEBI" id="CHEBI:29033"/>
        <dbReference type="ChEBI" id="CHEBI:29034"/>
        <dbReference type="EC" id="1.16.3.1"/>
    </reaction>
</comment>
<dbReference type="GO" id="GO:0008199">
    <property type="term" value="F:ferric iron binding"/>
    <property type="evidence" value="ECO:0007669"/>
    <property type="project" value="InterPro"/>
</dbReference>
<dbReference type="GO" id="GO:0006826">
    <property type="term" value="P:iron ion transport"/>
    <property type="evidence" value="ECO:0007669"/>
    <property type="project" value="UniProtKB-KW"/>
</dbReference>
<reference evidence="13" key="1">
    <citation type="submission" date="2015-07" db="EMBL/GenBank/DDBJ databases">
        <title>MeaNS - Measles Nucleotide Surveillance Program.</title>
        <authorList>
            <person name="Tran T."/>
            <person name="Druce J."/>
        </authorList>
    </citation>
    <scope>NUCLEOTIDE SEQUENCE</scope>
    <source>
        <strain evidence="13">UCB-OBI-ISO-001</strain>
        <tissue evidence="13">Gonad</tissue>
    </source>
</reference>
<dbReference type="Pfam" id="PF01491">
    <property type="entry name" value="Frataxin_Cyay"/>
    <property type="match status" value="1"/>
</dbReference>
<dbReference type="KEGG" id="obi:106877921"/>
<keyword evidence="8" id="KW-0560">Oxidoreductase</keyword>
<dbReference type="STRING" id="37653.A0A0L8GBR2"/>
<keyword evidence="10" id="KW-0406">Ion transport</keyword>
<gene>
    <name evidence="13" type="ORF">OCBIM_22036366mg</name>
</gene>
<dbReference type="SMART" id="SM01219">
    <property type="entry name" value="Frataxin_Cyay"/>
    <property type="match status" value="1"/>
</dbReference>
<dbReference type="NCBIfam" id="TIGR03421">
    <property type="entry name" value="FeS_CyaY"/>
    <property type="match status" value="1"/>
</dbReference>
<evidence type="ECO:0000256" key="9">
    <source>
        <dbReference type="ARBA" id="ARBA00023004"/>
    </source>
</evidence>
<protein>
    <recommendedName>
        <fullName evidence="3">ferroxidase</fullName>
        <ecNumber evidence="3">1.16.3.1</ecNumber>
    </recommendedName>
</protein>
<dbReference type="InterPro" id="IPR036524">
    <property type="entry name" value="Frataxin/CyaY_sf"/>
</dbReference>